<gene>
    <name evidence="1" type="ORF">Rain11_0914</name>
</gene>
<reference evidence="1 2" key="1">
    <citation type="submission" date="2017-06" db="EMBL/GenBank/DDBJ databases">
        <title>Raineya orbicola gen. nov., sp. nov. a slightly thermophilic bacterium of the phylum Bacteroidetes and the description of Raineyaceae fam. nov.</title>
        <authorList>
            <person name="Albuquerque L."/>
            <person name="Polonia A.R.M."/>
            <person name="Barroso C."/>
            <person name="Froufe H.J.C."/>
            <person name="Lage O."/>
            <person name="Lobo-Da-Cunha A."/>
            <person name="Egas C."/>
            <person name="Da Costa M.S."/>
        </authorList>
    </citation>
    <scope>NUCLEOTIDE SEQUENCE [LARGE SCALE GENOMIC DNA]</scope>
    <source>
        <strain evidence="1 2">SPSPC-11</strain>
    </source>
</reference>
<name>A0A2N3IIE1_9BACT</name>
<proteinExistence type="predicted"/>
<comment type="caution">
    <text evidence="1">The sequence shown here is derived from an EMBL/GenBank/DDBJ whole genome shotgun (WGS) entry which is preliminary data.</text>
</comment>
<keyword evidence="2" id="KW-1185">Reference proteome</keyword>
<dbReference type="AlphaFoldDB" id="A0A2N3IIE1"/>
<evidence type="ECO:0000313" key="2">
    <source>
        <dbReference type="Proteomes" id="UP000233387"/>
    </source>
</evidence>
<dbReference type="OrthoDB" id="973769at2"/>
<accession>A0A2N3IIE1</accession>
<dbReference type="Proteomes" id="UP000233387">
    <property type="component" value="Unassembled WGS sequence"/>
</dbReference>
<sequence>MAKLKNIIKQLTKQDFDVIFNSLMESNAEKSAYLLQMLYQEKMSDSQIMERLDVNSNAYYTLRSRLNQKIEEYLLEQVENPRADLLKKVANIPEIVFTKKRTIVVATLKKLEKELLDYDLSNELTIVYKTLKRLHAHTSDYFTYSQLYNKHVAYMLSVDKAETLITEYFRKFGSFFFSGNETEKLELTLIHKELQSIRNLYDSHRLFVYQSCVGIFHLLFVEGKDSMDEEAIENTIAKVEKIFGMYPMDTTYHHLKIVFEFLKLEYYNSYKLYRKAEDYYDEVNDSISTLLSNYTIYTFPARFLYTKIERALRLGLQKELYNENLHIFEDIEMDSEDIPNYVSYVVYRALGCHYAEKHEEAARLLNNLLNDVSIKKYPLALIEVKLILALQYAINRENELLTQLLGSVQRQIRMLGKQQCAAAALFIKVIKLIINQSKSDRSNKARALMDKISQIPRMGFAPTKYLAIDEKHFK</sequence>
<dbReference type="RefSeq" id="WP_101358176.1">
    <property type="nucleotide sequence ID" value="NZ_NKXO01000011.1"/>
</dbReference>
<organism evidence="1 2">
    <name type="scientific">Raineya orbicola</name>
    <dbReference type="NCBI Taxonomy" id="2016530"/>
    <lineage>
        <taxon>Bacteria</taxon>
        <taxon>Pseudomonadati</taxon>
        <taxon>Bacteroidota</taxon>
        <taxon>Cytophagia</taxon>
        <taxon>Cytophagales</taxon>
        <taxon>Raineyaceae</taxon>
        <taxon>Raineya</taxon>
    </lineage>
</organism>
<protein>
    <submittedName>
        <fullName evidence="1">Uncharacterized protein</fullName>
    </submittedName>
</protein>
<dbReference type="EMBL" id="NKXO01000011">
    <property type="protein sequence ID" value="PKQ70110.1"/>
    <property type="molecule type" value="Genomic_DNA"/>
</dbReference>
<evidence type="ECO:0000313" key="1">
    <source>
        <dbReference type="EMBL" id="PKQ70110.1"/>
    </source>
</evidence>